<accession>Q116Q4</accession>
<sequence length="334" mass="38686">MGDIKAIGQELQRIEVAIVDTAKELYSKYQSYLQVLGQGMSQQLVFASYYICTQEYPEAFLKLSFSQRQKIQQELREKSKLATQELQELLNKYPENQKNSDDASTAELMISLLYQEEKEKKEVVLKIKKQEEAIELDSSELFMTEISSQLTTDSQDQEVGNEVKEKTDETEVEKNKISTENIIDKLHNIDTLIHWQENIEKQILEILKKLSYQTNCILYEVEILEKKIPQKLLEAATKMESGSNTASGQPNILNLLIEAEDSEEDDDTKVTRIIAINLRLSEIEFTDINVAGWRNKIRNILGKLSQLQREYSKKQRELAVIEAESAWRSSWYED</sequence>
<name>Q116Q4_TRIEI</name>
<feature type="coiled-coil region" evidence="1">
    <location>
        <begin position="290"/>
        <end position="324"/>
    </location>
</feature>
<dbReference type="eggNOG" id="ENOG502ZCG7">
    <property type="taxonomic scope" value="Bacteria"/>
</dbReference>
<evidence type="ECO:0000256" key="1">
    <source>
        <dbReference type="SAM" id="Coils"/>
    </source>
</evidence>
<dbReference type="HOGENOM" id="CLU_079645_0_0_3"/>
<feature type="compositionally biased region" description="Basic and acidic residues" evidence="2">
    <location>
        <begin position="161"/>
        <end position="172"/>
    </location>
</feature>
<dbReference type="AlphaFoldDB" id="Q116Q4"/>
<dbReference type="OrthoDB" id="421643at2"/>
<organism evidence="3">
    <name type="scientific">Trichodesmium erythraeum (strain IMS101)</name>
    <dbReference type="NCBI Taxonomy" id="203124"/>
    <lineage>
        <taxon>Bacteria</taxon>
        <taxon>Bacillati</taxon>
        <taxon>Cyanobacteriota</taxon>
        <taxon>Cyanophyceae</taxon>
        <taxon>Oscillatoriophycideae</taxon>
        <taxon>Oscillatoriales</taxon>
        <taxon>Microcoleaceae</taxon>
        <taxon>Trichodesmium</taxon>
    </lineage>
</organism>
<keyword evidence="1" id="KW-0175">Coiled coil</keyword>
<protein>
    <submittedName>
        <fullName evidence="3">Uncharacterized protein</fullName>
    </submittedName>
</protein>
<reference evidence="3" key="1">
    <citation type="submission" date="2006-06" db="EMBL/GenBank/DDBJ databases">
        <title>Complete sequence of Trichodesmium erythraeum IMS101.</title>
        <authorList>
            <consortium name="US DOE Joint Genome Institute"/>
            <person name="Copeland A."/>
            <person name="Lucas S."/>
            <person name="Lapidus A."/>
            <person name="Barry K."/>
            <person name="Detter J.C."/>
            <person name="Glavina del Rio T."/>
            <person name="Hammon N."/>
            <person name="Israni S."/>
            <person name="Dalin E."/>
            <person name="Tice H."/>
            <person name="Pitluck S."/>
            <person name="Kiss H."/>
            <person name="Munk A.C."/>
            <person name="Brettin T."/>
            <person name="Bruce D."/>
            <person name="Han C."/>
            <person name="Tapia R."/>
            <person name="Gilna P."/>
            <person name="Schmutz J."/>
            <person name="Larimer F."/>
            <person name="Land M."/>
            <person name="Hauser L."/>
            <person name="Kyrpides N."/>
            <person name="Kim E."/>
            <person name="Richardson P."/>
        </authorList>
    </citation>
    <scope>NUCLEOTIDE SEQUENCE [LARGE SCALE GENOMIC DNA]</scope>
    <source>
        <strain evidence="3">IMS101</strain>
    </source>
</reference>
<evidence type="ECO:0000256" key="2">
    <source>
        <dbReference type="SAM" id="MobiDB-lite"/>
    </source>
</evidence>
<proteinExistence type="predicted"/>
<evidence type="ECO:0000313" key="3">
    <source>
        <dbReference type="EMBL" id="ABG50520.1"/>
    </source>
</evidence>
<dbReference type="EMBL" id="CP000393">
    <property type="protein sequence ID" value="ABG50520.1"/>
    <property type="molecule type" value="Genomic_DNA"/>
</dbReference>
<dbReference type="STRING" id="203124.Tery_1159"/>
<dbReference type="KEGG" id="ter:Tery_1159"/>
<feature type="region of interest" description="Disordered" evidence="2">
    <location>
        <begin position="153"/>
        <end position="172"/>
    </location>
</feature>
<gene>
    <name evidence="3" type="ordered locus">Tery_1159</name>
</gene>